<dbReference type="EMBL" id="CP053708">
    <property type="protein sequence ID" value="QKE91794.1"/>
    <property type="molecule type" value="Genomic_DNA"/>
</dbReference>
<dbReference type="Proteomes" id="UP000500767">
    <property type="component" value="Chromosome"/>
</dbReference>
<evidence type="ECO:0000313" key="2">
    <source>
        <dbReference type="Proteomes" id="UP000500767"/>
    </source>
</evidence>
<evidence type="ECO:0000313" key="1">
    <source>
        <dbReference type="EMBL" id="QKE91794.1"/>
    </source>
</evidence>
<gene>
    <name evidence="1" type="ORF">HN018_18705</name>
</gene>
<reference evidence="1 2" key="1">
    <citation type="journal article" date="2014" name="World J. Microbiol. Biotechnol.">
        <title>Biodiversity and physiological characteristics of Antarctic and Arctic lichens-associated bacteria.</title>
        <authorList>
            <person name="Lee Y.M."/>
            <person name="Kim E.H."/>
            <person name="Lee H.K."/>
            <person name="Hong S.G."/>
        </authorList>
    </citation>
    <scope>NUCLEOTIDE SEQUENCE [LARGE SCALE GENOMIC DNA]</scope>
    <source>
        <strain evidence="1 2">PAMC 26569</strain>
    </source>
</reference>
<dbReference type="GO" id="GO:0016740">
    <property type="term" value="F:transferase activity"/>
    <property type="evidence" value="ECO:0007669"/>
    <property type="project" value="UniProtKB-KW"/>
</dbReference>
<name>A0A6M8HTD6_9PROT</name>
<proteinExistence type="predicted"/>
<dbReference type="AlphaFoldDB" id="A0A6M8HTD6"/>
<dbReference type="CDD" id="cd00761">
    <property type="entry name" value="Glyco_tranf_GTA_type"/>
    <property type="match status" value="1"/>
</dbReference>
<sequence length="517" mass="57184">MATIACLIMMKNEQTLIEPWLLYHADLFGIDNLYVFDNGSTDAHSLAILEKYESQGLNVDRFFTTPSAYAHKGDIISLLVKSLDGLNKYDFFVPLDCDEFLMLRDPGSESGYTSSKDRIISYFDSIDADEGRILKVRENLTNVLGHAGLFKSAFSANTIYPRNSLVETDHGYQNATSSRAPGYREVDLAYAHFHYRPYEELIQVSREKLRMALTDGDMNNKVTLSNFKGRGSHLVEYFMNDAETYYGRFRHVPTGILLPELTERFSALGVPVPFSDFELPKETARNLVIDSIEHDWIQGWARDRTNPRQPLFTQLLLDNVPFVEMICDEPRADVMADGYETDQVGFRVRLPEVVLDGSSHTLSARDLEGNGIPLSLNNVMFQSIEVSADAFLPVRSHIDGVTDGGVEGWVLNGQDGDELKGGCSVILVNGSKVIAETVADLERQDVSTVLGGDPNCGFRFELPNDGVAGDLSLYVMPGMRPLHGSPFNLNGTASISTRDLPSELLVAAAGTPTLVAA</sequence>
<accession>A0A6M8HTD6</accession>
<keyword evidence="2" id="KW-1185">Reference proteome</keyword>
<dbReference type="Pfam" id="PF13704">
    <property type="entry name" value="Glyco_tranf_2_4"/>
    <property type="match status" value="1"/>
</dbReference>
<dbReference type="RefSeq" id="WP_171835110.1">
    <property type="nucleotide sequence ID" value="NZ_CP053708.1"/>
</dbReference>
<keyword evidence="1" id="KW-0808">Transferase</keyword>
<dbReference type="KEGG" id="lck:HN018_18705"/>
<organism evidence="1 2">
    <name type="scientific">Lichenicola cladoniae</name>
    <dbReference type="NCBI Taxonomy" id="1484109"/>
    <lineage>
        <taxon>Bacteria</taxon>
        <taxon>Pseudomonadati</taxon>
        <taxon>Pseudomonadota</taxon>
        <taxon>Alphaproteobacteria</taxon>
        <taxon>Acetobacterales</taxon>
        <taxon>Acetobacteraceae</taxon>
        <taxon>Lichenicola</taxon>
    </lineage>
</organism>
<protein>
    <submittedName>
        <fullName evidence="1">Glycosyltransferase family 2 protein</fullName>
    </submittedName>
</protein>